<dbReference type="Pfam" id="PF08030">
    <property type="entry name" value="NAD_binding_6"/>
    <property type="match status" value="2"/>
</dbReference>
<dbReference type="SUPFAM" id="SSF63380">
    <property type="entry name" value="Riboflavin synthase domain-like"/>
    <property type="match status" value="1"/>
</dbReference>
<feature type="transmembrane region" description="Helical" evidence="6">
    <location>
        <begin position="149"/>
        <end position="169"/>
    </location>
</feature>
<proteinExistence type="predicted"/>
<dbReference type="SUPFAM" id="SSF52343">
    <property type="entry name" value="Ferredoxin reductase-like, C-terminal NADP-linked domain"/>
    <property type="match status" value="1"/>
</dbReference>
<evidence type="ECO:0000256" key="2">
    <source>
        <dbReference type="ARBA" id="ARBA00022692"/>
    </source>
</evidence>
<dbReference type="InterPro" id="IPR017927">
    <property type="entry name" value="FAD-bd_FR_type"/>
</dbReference>
<dbReference type="InterPro" id="IPR013112">
    <property type="entry name" value="FAD-bd_8"/>
</dbReference>
<dbReference type="Gene3D" id="3.40.50.80">
    <property type="entry name" value="Nucleotide-binding domain of ferredoxin-NADP reductase (FNR) module"/>
    <property type="match status" value="1"/>
</dbReference>
<dbReference type="Pfam" id="PF01794">
    <property type="entry name" value="Ferric_reduct"/>
    <property type="match status" value="1"/>
</dbReference>
<dbReference type="InterPro" id="IPR050369">
    <property type="entry name" value="RBOH/FRE"/>
</dbReference>
<feature type="transmembrane region" description="Helical" evidence="6">
    <location>
        <begin position="6"/>
        <end position="26"/>
    </location>
</feature>
<feature type="transmembrane region" description="Helical" evidence="6">
    <location>
        <begin position="246"/>
        <end position="262"/>
    </location>
</feature>
<dbReference type="InterPro" id="IPR017938">
    <property type="entry name" value="Riboflavin_synthase-like_b-brl"/>
</dbReference>
<dbReference type="Gene3D" id="2.40.30.10">
    <property type="entry name" value="Translation factors"/>
    <property type="match status" value="1"/>
</dbReference>
<dbReference type="AlphaFoldDB" id="A0A1D1XZ37"/>
<dbReference type="PANTHER" id="PTHR11972">
    <property type="entry name" value="NADPH OXIDASE"/>
    <property type="match status" value="1"/>
</dbReference>
<feature type="domain" description="FAD-binding FR-type" evidence="7">
    <location>
        <begin position="290"/>
        <end position="402"/>
    </location>
</feature>
<feature type="transmembrane region" description="Helical" evidence="6">
    <location>
        <begin position="218"/>
        <end position="239"/>
    </location>
</feature>
<name>A0A1D1XZ37_9ARAE</name>
<dbReference type="GO" id="GO:0016175">
    <property type="term" value="F:superoxide-generating NAD(P)H oxidase activity"/>
    <property type="evidence" value="ECO:0007669"/>
    <property type="project" value="TreeGrafter"/>
</dbReference>
<evidence type="ECO:0000256" key="4">
    <source>
        <dbReference type="ARBA" id="ARBA00023002"/>
    </source>
</evidence>
<dbReference type="InterPro" id="IPR013130">
    <property type="entry name" value="Fe3_Rdtase_TM_dom"/>
</dbReference>
<evidence type="ECO:0000313" key="8">
    <source>
        <dbReference type="EMBL" id="JAT47633.1"/>
    </source>
</evidence>
<gene>
    <name evidence="8" type="primary">noxA_11</name>
    <name evidence="8" type="ORF">g.12802</name>
</gene>
<keyword evidence="3 6" id="KW-1133">Transmembrane helix</keyword>
<evidence type="ECO:0000256" key="1">
    <source>
        <dbReference type="ARBA" id="ARBA00004141"/>
    </source>
</evidence>
<dbReference type="SFLD" id="SFLDG01168">
    <property type="entry name" value="Ferric_reductase_subgroup_(FRE"/>
    <property type="match status" value="1"/>
</dbReference>
<reference evidence="8" key="1">
    <citation type="submission" date="2015-07" db="EMBL/GenBank/DDBJ databases">
        <title>Transcriptome Assembly of Anthurium amnicola.</title>
        <authorList>
            <person name="Suzuki J."/>
        </authorList>
    </citation>
    <scope>NUCLEOTIDE SEQUENCE</scope>
</reference>
<organism evidence="8">
    <name type="scientific">Anthurium amnicola</name>
    <dbReference type="NCBI Taxonomy" id="1678845"/>
    <lineage>
        <taxon>Eukaryota</taxon>
        <taxon>Viridiplantae</taxon>
        <taxon>Streptophyta</taxon>
        <taxon>Embryophyta</taxon>
        <taxon>Tracheophyta</taxon>
        <taxon>Spermatophyta</taxon>
        <taxon>Magnoliopsida</taxon>
        <taxon>Liliopsida</taxon>
        <taxon>Araceae</taxon>
        <taxon>Pothoideae</taxon>
        <taxon>Potheae</taxon>
        <taxon>Anthurium</taxon>
    </lineage>
</organism>
<keyword evidence="2 6" id="KW-0812">Transmembrane</keyword>
<dbReference type="SFLD" id="SFLDS00052">
    <property type="entry name" value="Ferric_Reductase_Domain"/>
    <property type="match status" value="1"/>
</dbReference>
<feature type="transmembrane region" description="Helical" evidence="6">
    <location>
        <begin position="111"/>
        <end position="129"/>
    </location>
</feature>
<sequence>MQLDPTFAGGYYLSIVLLIFIVILSIRYQTIQVWRYFSRNRWPVLIDLPTTSREKAGKLAAYEANGEVGRMSVAVVPESHIMYSTVSVWMHKIWNSAFHFVGFESMEFNELVLLLLFITLNLVFLLLPFENGVSTASNLVNRAAHVALANSAFVFPLATRNSVFVTLIGVPFERIIKFHRWTGRMIFFMIALHGGTHIQQQYSATKSINQALFGDSQYLTGSLAFLSIIIIVIMSHAVIRRFAFEAFWWSHFTFIFFIIFGVLHNEWFAPYVAFGISLYVVDRLIRFVKSNIKSIKIVNIEPIQTGVTRVVFERDMHYEAGQYAFVNFPNLNAPLSLVTWHPVSISSAPSIEDDGIPLHTVHLKAAGGFTKKLYEKARNQSGMSPGVLKMKFDGPYGKPSLEFSEQRTVMLVAGGIGVTPMISILRDLVDKQLSGLPLATQAIYFIWVVPDIDSYAWFASELQELLHRASALPDNKYIIDVKVFLTRSQTTPSSIFFQGRPSFDFLLKSVKDFHGSGDIAVGVCGPAVMIKEVKNSAMARSDRYGLVNVHSETYEL</sequence>
<dbReference type="CDD" id="cd06186">
    <property type="entry name" value="NOX_Duox_like_FAD_NADP"/>
    <property type="match status" value="1"/>
</dbReference>
<dbReference type="Pfam" id="PF08022">
    <property type="entry name" value="FAD_binding_8"/>
    <property type="match status" value="1"/>
</dbReference>
<keyword evidence="4" id="KW-0560">Oxidoreductase</keyword>
<dbReference type="InterPro" id="IPR013121">
    <property type="entry name" value="Fe_red_NAD-bd_6"/>
</dbReference>
<dbReference type="GO" id="GO:0005886">
    <property type="term" value="C:plasma membrane"/>
    <property type="evidence" value="ECO:0007669"/>
    <property type="project" value="TreeGrafter"/>
</dbReference>
<accession>A0A1D1XZ37</accession>
<keyword evidence="5 6" id="KW-0472">Membrane</keyword>
<dbReference type="EMBL" id="GDJX01020303">
    <property type="protein sequence ID" value="JAT47633.1"/>
    <property type="molecule type" value="Transcribed_RNA"/>
</dbReference>
<dbReference type="PROSITE" id="PS51384">
    <property type="entry name" value="FAD_FR"/>
    <property type="match status" value="1"/>
</dbReference>
<evidence type="ECO:0000256" key="6">
    <source>
        <dbReference type="SAM" id="Phobius"/>
    </source>
</evidence>
<protein>
    <submittedName>
        <fullName evidence="8">Superoxide-generating NADPH oxidase heavy chain subunit A</fullName>
    </submittedName>
</protein>
<dbReference type="InterPro" id="IPR039261">
    <property type="entry name" value="FNR_nucleotide-bd"/>
</dbReference>
<comment type="subcellular location">
    <subcellularLocation>
        <location evidence="1">Membrane</location>
        <topology evidence="1">Multi-pass membrane protein</topology>
    </subcellularLocation>
</comment>
<evidence type="ECO:0000256" key="5">
    <source>
        <dbReference type="ARBA" id="ARBA00023136"/>
    </source>
</evidence>
<evidence type="ECO:0000259" key="7">
    <source>
        <dbReference type="PROSITE" id="PS51384"/>
    </source>
</evidence>
<evidence type="ECO:0000256" key="3">
    <source>
        <dbReference type="ARBA" id="ARBA00022989"/>
    </source>
</evidence>
<dbReference type="PANTHER" id="PTHR11972:SF69">
    <property type="entry name" value="FERRIC REDUCTION OXIDASE 6-RELATED"/>
    <property type="match status" value="1"/>
</dbReference>